<organism evidence="2">
    <name type="scientific">Chlorobium chlorochromatii (strain CaD3)</name>
    <dbReference type="NCBI Taxonomy" id="340177"/>
    <lineage>
        <taxon>Bacteria</taxon>
        <taxon>Pseudomonadati</taxon>
        <taxon>Chlorobiota</taxon>
        <taxon>Chlorobiia</taxon>
        <taxon>Chlorobiales</taxon>
        <taxon>Chlorobiaceae</taxon>
        <taxon>Chlorobium/Pelodictyon group</taxon>
        <taxon>Chlorobium</taxon>
    </lineage>
</organism>
<reference evidence="2" key="1">
    <citation type="submission" date="2005-08" db="EMBL/GenBank/DDBJ databases">
        <title>Complete sequence of Chlorobium chlorochromatii CaD3.</title>
        <authorList>
            <person name="Copeland A."/>
            <person name="Lucas S."/>
            <person name="Lapidus A."/>
            <person name="Barry K."/>
            <person name="Detter J.C."/>
            <person name="Glavina T."/>
            <person name="Hammon N."/>
            <person name="Israni S."/>
            <person name="Pitluck S."/>
            <person name="Bryant D."/>
            <person name="Schmutz J."/>
            <person name="Larimer F."/>
            <person name="Land M."/>
            <person name="Kyrpides N."/>
            <person name="Ivanova N."/>
            <person name="Richardson P."/>
        </authorList>
    </citation>
    <scope>NUCLEOTIDE SEQUENCE [LARGE SCALE GENOMIC DNA]</scope>
    <source>
        <strain evidence="2">CaD3</strain>
    </source>
</reference>
<proteinExistence type="predicted"/>
<name>Q3AQR6_CHLCH</name>
<dbReference type="HOGENOM" id="CLU_1141953_0_0_10"/>
<dbReference type="Gene3D" id="3.40.210.20">
    <property type="entry name" value="MvaI/BcnI restriction endonuclease, catalytic domain"/>
    <property type="match status" value="1"/>
</dbReference>
<feature type="domain" description="MvaI/BcnI restriction endonuclease" evidence="1">
    <location>
        <begin position="10"/>
        <end position="254"/>
    </location>
</feature>
<evidence type="ECO:0000259" key="1">
    <source>
        <dbReference type="Pfam" id="PF15515"/>
    </source>
</evidence>
<dbReference type="AlphaFoldDB" id="Q3AQR6"/>
<dbReference type="InterPro" id="IPR043004">
    <property type="entry name" value="MvaI_BcnI_cat"/>
</dbReference>
<protein>
    <recommendedName>
        <fullName evidence="1">MvaI/BcnI restriction endonuclease domain-containing protein</fullName>
    </recommendedName>
</protein>
<dbReference type="KEGG" id="cch:Cag_1401"/>
<dbReference type="InterPro" id="IPR043005">
    <property type="entry name" value="MvaI_BcnI_rec"/>
</dbReference>
<gene>
    <name evidence="2" type="ordered locus">Cag_1401</name>
</gene>
<sequence>MKIYTKEELIQSLKIIAAQGWIENARHGNHGGIGNTLEDLLGIAENNLPIPNAAEWELKAQRLNTSSLITLFHIEPSPRAIKFVSQVLLPNYGWKHQQAGKKYPENEMSFRQTIHGLSTSDRGFQVNIDRKNQKVVISFDWNCVAEKHHKWLQSVKNRIGLEQLNPQPYWGFDDLSNKAGTKLLNCFYVQAEVKKEAGKEFYKFSKVMMLQKFNFDGFLSQIEQGNILVDFDARTGHNHGTKFRMRQNCLPTLYEKMTIIV</sequence>
<dbReference type="InterPro" id="IPR029127">
    <property type="entry name" value="MvaI_BcnI"/>
</dbReference>
<evidence type="ECO:0000313" key="2">
    <source>
        <dbReference type="EMBL" id="ABB28659.1"/>
    </source>
</evidence>
<dbReference type="OrthoDB" id="9204522at2"/>
<dbReference type="Gene3D" id="3.30.70.3570">
    <property type="entry name" value="MvaI/BcnI restriction endonuclease, recognition domain"/>
    <property type="match status" value="1"/>
</dbReference>
<dbReference type="Pfam" id="PF15515">
    <property type="entry name" value="MvaI_BcnI"/>
    <property type="match status" value="1"/>
</dbReference>
<dbReference type="CDD" id="cd22339">
    <property type="entry name" value="NciI-like"/>
    <property type="match status" value="1"/>
</dbReference>
<dbReference type="REBASE" id="11480">
    <property type="entry name" value="CchORF1402P"/>
</dbReference>
<accession>Q3AQR6</accession>
<dbReference type="eggNOG" id="ENOG502Z9I9">
    <property type="taxonomic scope" value="Bacteria"/>
</dbReference>
<dbReference type="EMBL" id="CP000108">
    <property type="protein sequence ID" value="ABB28659.1"/>
    <property type="molecule type" value="Genomic_DNA"/>
</dbReference>
<dbReference type="STRING" id="340177.Cag_1401"/>